<dbReference type="Proteomes" id="UP001201463">
    <property type="component" value="Unassembled WGS sequence"/>
</dbReference>
<dbReference type="EMBL" id="JAJTWT010000005">
    <property type="protein sequence ID" value="MCE4538254.1"/>
    <property type="molecule type" value="Genomic_DNA"/>
</dbReference>
<dbReference type="Pfam" id="PF06666">
    <property type="entry name" value="DUF1173"/>
    <property type="match status" value="1"/>
</dbReference>
<comment type="caution">
    <text evidence="1">The sequence shown here is derived from an EMBL/GenBank/DDBJ whole genome shotgun (WGS) entry which is preliminary data.</text>
</comment>
<organism evidence="1 2">
    <name type="scientific">Pelomonas caseinilytica</name>
    <dbReference type="NCBI Taxonomy" id="2906763"/>
    <lineage>
        <taxon>Bacteria</taxon>
        <taxon>Pseudomonadati</taxon>
        <taxon>Pseudomonadota</taxon>
        <taxon>Betaproteobacteria</taxon>
        <taxon>Burkholderiales</taxon>
        <taxon>Sphaerotilaceae</taxon>
        <taxon>Roseateles</taxon>
    </lineage>
</organism>
<dbReference type="InterPro" id="IPR009553">
    <property type="entry name" value="DUF1173"/>
</dbReference>
<accession>A0ABS8XBD7</accession>
<evidence type="ECO:0000313" key="1">
    <source>
        <dbReference type="EMBL" id="MCE4538254.1"/>
    </source>
</evidence>
<sequence length="428" mass="46431">MSDLAPVPALAISAAGAVYEIDGQRFEVAGAAAAFADAVAQAHACHRRLRCLCQADGVEMYVARLAPPHGGYAVKRLPDTGWHHAPACPSYAPPAELSGLGQVLGSAIAEDPTTGETTLALDFALSKIAGRTSPTPSDTVTSSVSTTGIRLSLRGLLHYLWDEAELTRWHPGFCGKRSWGTVRRLLLAAAEHKRVGGDPLRLRLYIPEPFSLERREAINERRLAEWSRAVAQPKGPSPLMLLIAEVKEIVPSRYGYKAVVKHLPDHALMLDEHLYKRLGRSFEPDLALWASSADIRMVMIATFGLSGAGVASIHELCLMPVSMQWLPVGDGFGQQLIDKLVAEERVFTRSLPYNLRPKEPLAFAVLSDCGADAVTLRLIYQPETGGRATSSRAQGDGSTGWTWRPEMEQLPRLPGPAVEVRRIEGTAA</sequence>
<name>A0ABS8XBD7_9BURK</name>
<protein>
    <submittedName>
        <fullName evidence="1">DUF1173 domain-containing protein</fullName>
    </submittedName>
</protein>
<reference evidence="1 2" key="1">
    <citation type="submission" date="2021-12" db="EMBL/GenBank/DDBJ databases">
        <title>Genome seq of p7.</title>
        <authorList>
            <person name="Seo T."/>
        </authorList>
    </citation>
    <scope>NUCLEOTIDE SEQUENCE [LARGE SCALE GENOMIC DNA]</scope>
    <source>
        <strain evidence="1 2">P7</strain>
    </source>
</reference>
<dbReference type="RefSeq" id="WP_233392696.1">
    <property type="nucleotide sequence ID" value="NZ_JAJTWT010000005.1"/>
</dbReference>
<gene>
    <name evidence="1" type="ORF">LXT12_13435</name>
</gene>
<proteinExistence type="predicted"/>
<keyword evidence="2" id="KW-1185">Reference proteome</keyword>
<evidence type="ECO:0000313" key="2">
    <source>
        <dbReference type="Proteomes" id="UP001201463"/>
    </source>
</evidence>